<reference evidence="2 3" key="1">
    <citation type="submission" date="2016-10" db="EMBL/GenBank/DDBJ databases">
        <authorList>
            <person name="de Groot N.N."/>
        </authorList>
    </citation>
    <scope>NUCLEOTIDE SEQUENCE [LARGE SCALE GENOMIC DNA]</scope>
    <source>
        <strain evidence="2 3">IBRC-M10418</strain>
    </source>
</reference>
<dbReference type="Gene3D" id="3.40.1350.10">
    <property type="match status" value="1"/>
</dbReference>
<dbReference type="Proteomes" id="UP000199215">
    <property type="component" value="Unassembled WGS sequence"/>
</dbReference>
<evidence type="ECO:0000313" key="2">
    <source>
        <dbReference type="EMBL" id="SEH52510.1"/>
    </source>
</evidence>
<keyword evidence="3" id="KW-1185">Reference proteome</keyword>
<proteinExistence type="predicted"/>
<organism evidence="2 3">
    <name type="scientific">Halopenitus malekzadehii</name>
    <dbReference type="NCBI Taxonomy" id="1267564"/>
    <lineage>
        <taxon>Archaea</taxon>
        <taxon>Methanobacteriati</taxon>
        <taxon>Methanobacteriota</taxon>
        <taxon>Stenosarchaea group</taxon>
        <taxon>Halobacteria</taxon>
        <taxon>Halobacteriales</taxon>
        <taxon>Haloferacaceae</taxon>
        <taxon>Halopenitus</taxon>
    </lineage>
</organism>
<dbReference type="EMBL" id="FNWU01000004">
    <property type="protein sequence ID" value="SEH52510.1"/>
    <property type="molecule type" value="Genomic_DNA"/>
</dbReference>
<dbReference type="STRING" id="1267564.SAMN05192561_104146"/>
<accession>A0A1H6J163</accession>
<sequence>MRIHQFDENKKHPRSTPAERNPIKPAGDGEGEAELERWLNAAPESLLNEPVLLFSRQPNLPTGEPDLLGLDRFGNVLVFELKRGGSGSESASEASIVSQPQLYAQALDRYDYHDLDALYTEYRGREEVLPDPVAAHDSLQLAFNSFFDRDIDPWELNQAQRLVIVAETITGQTRQSARWLRDQGLDIQCVEVQRFQFPSDEIGFGVTTVVDYDETRTQGTDSSKPGDRVFSNNVFTAAFPEVQDLLSVDSIDSVLGNLSTNYPYLETQADKHPDNVRYALRVNPYDDREIKVAIDAPGDGNKAAPEYLREQKDVFENRGFSVSQRSSMRIVVDTWEIDGIEDLRDDAFVHRVVTRYTELIELGHEVFESFNPDDSE</sequence>
<dbReference type="InterPro" id="IPR011856">
    <property type="entry name" value="tRNA_endonuc-like_dom_sf"/>
</dbReference>
<feature type="compositionally biased region" description="Basic and acidic residues" evidence="1">
    <location>
        <begin position="1"/>
        <end position="10"/>
    </location>
</feature>
<evidence type="ECO:0000256" key="1">
    <source>
        <dbReference type="SAM" id="MobiDB-lite"/>
    </source>
</evidence>
<feature type="region of interest" description="Disordered" evidence="1">
    <location>
        <begin position="1"/>
        <end position="32"/>
    </location>
</feature>
<protein>
    <submittedName>
        <fullName evidence="2">Uncharacterized protein</fullName>
    </submittedName>
</protein>
<gene>
    <name evidence="2" type="ORF">SAMN05192561_104146</name>
</gene>
<dbReference type="AlphaFoldDB" id="A0A1H6J163"/>
<dbReference type="OrthoDB" id="240492at2157"/>
<name>A0A1H6J163_9EURY</name>
<dbReference type="RefSeq" id="WP_143040833.1">
    <property type="nucleotide sequence ID" value="NZ_FNWU01000004.1"/>
</dbReference>
<evidence type="ECO:0000313" key="3">
    <source>
        <dbReference type="Proteomes" id="UP000199215"/>
    </source>
</evidence>
<dbReference type="GO" id="GO:0003676">
    <property type="term" value="F:nucleic acid binding"/>
    <property type="evidence" value="ECO:0007669"/>
    <property type="project" value="InterPro"/>
</dbReference>